<evidence type="ECO:0000313" key="6">
    <source>
        <dbReference type="EMBL" id="KAJ3225228.1"/>
    </source>
</evidence>
<dbReference type="InterPro" id="IPR001680">
    <property type="entry name" value="WD40_rpt"/>
</dbReference>
<dbReference type="SUPFAM" id="SSF50978">
    <property type="entry name" value="WD40 repeat-like"/>
    <property type="match status" value="1"/>
</dbReference>
<dbReference type="EMBL" id="JADGJW010000067">
    <property type="protein sequence ID" value="KAJ3225228.1"/>
    <property type="molecule type" value="Genomic_DNA"/>
</dbReference>
<dbReference type="CDD" id="cd22147">
    <property type="entry name" value="F-box_SpPof1-like"/>
    <property type="match status" value="1"/>
</dbReference>
<dbReference type="InterPro" id="IPR020472">
    <property type="entry name" value="WD40_PAC1"/>
</dbReference>
<dbReference type="SMART" id="SM00320">
    <property type="entry name" value="WD40"/>
    <property type="match status" value="4"/>
</dbReference>
<feature type="repeat" description="WD" evidence="4">
    <location>
        <begin position="301"/>
        <end position="341"/>
    </location>
</feature>
<dbReference type="PROSITE" id="PS50294">
    <property type="entry name" value="WD_REPEATS_REGION"/>
    <property type="match status" value="3"/>
</dbReference>
<dbReference type="CDD" id="cd00200">
    <property type="entry name" value="WD40"/>
    <property type="match status" value="1"/>
</dbReference>
<keyword evidence="3" id="KW-0833">Ubl conjugation pathway</keyword>
<dbReference type="InterPro" id="IPR036322">
    <property type="entry name" value="WD40_repeat_dom_sf"/>
</dbReference>
<evidence type="ECO:0000259" key="5">
    <source>
        <dbReference type="PROSITE" id="PS50181"/>
    </source>
</evidence>
<dbReference type="Pfam" id="PF00400">
    <property type="entry name" value="WD40"/>
    <property type="match status" value="4"/>
</dbReference>
<name>A0AAD5Y0P0_9FUNG</name>
<evidence type="ECO:0000256" key="3">
    <source>
        <dbReference type="ARBA" id="ARBA00022786"/>
    </source>
</evidence>
<feature type="repeat" description="WD" evidence="4">
    <location>
        <begin position="223"/>
        <end position="262"/>
    </location>
</feature>
<keyword evidence="1 4" id="KW-0853">WD repeat</keyword>
<organism evidence="6 7">
    <name type="scientific">Clydaea vesicula</name>
    <dbReference type="NCBI Taxonomy" id="447962"/>
    <lineage>
        <taxon>Eukaryota</taxon>
        <taxon>Fungi</taxon>
        <taxon>Fungi incertae sedis</taxon>
        <taxon>Chytridiomycota</taxon>
        <taxon>Chytridiomycota incertae sedis</taxon>
        <taxon>Chytridiomycetes</taxon>
        <taxon>Lobulomycetales</taxon>
        <taxon>Lobulomycetaceae</taxon>
        <taxon>Clydaea</taxon>
    </lineage>
</organism>
<dbReference type="SUPFAM" id="SSF81383">
    <property type="entry name" value="F-box domain"/>
    <property type="match status" value="1"/>
</dbReference>
<dbReference type="PANTHER" id="PTHR19872">
    <property type="entry name" value="UBIQUITIN LIGASE SPECIFICITY FACTOR/HREP PROTEIN"/>
    <property type="match status" value="1"/>
</dbReference>
<dbReference type="InterPro" id="IPR015943">
    <property type="entry name" value="WD40/YVTN_repeat-like_dom_sf"/>
</dbReference>
<evidence type="ECO:0000256" key="1">
    <source>
        <dbReference type="ARBA" id="ARBA00022574"/>
    </source>
</evidence>
<protein>
    <recommendedName>
        <fullName evidence="5">F-box domain-containing protein</fullName>
    </recommendedName>
</protein>
<evidence type="ECO:0000256" key="2">
    <source>
        <dbReference type="ARBA" id="ARBA00022737"/>
    </source>
</evidence>
<dbReference type="InterPro" id="IPR036047">
    <property type="entry name" value="F-box-like_dom_sf"/>
</dbReference>
<dbReference type="PANTHER" id="PTHR19872:SF9">
    <property type="entry name" value="UBIQUITIN-BINDING SDF UBIQUITIN LIGASE COMPLEX SUBUNIT"/>
    <property type="match status" value="1"/>
</dbReference>
<dbReference type="Proteomes" id="UP001211065">
    <property type="component" value="Unassembled WGS sequence"/>
</dbReference>
<proteinExistence type="predicted"/>
<evidence type="ECO:0000313" key="7">
    <source>
        <dbReference type="Proteomes" id="UP001211065"/>
    </source>
</evidence>
<keyword evidence="2" id="KW-0677">Repeat</keyword>
<accession>A0AAD5Y0P0</accession>
<dbReference type="PRINTS" id="PR00320">
    <property type="entry name" value="GPROTEINBRPT"/>
</dbReference>
<comment type="caution">
    <text evidence="6">The sequence shown here is derived from an EMBL/GenBank/DDBJ whole genome shotgun (WGS) entry which is preliminary data.</text>
</comment>
<dbReference type="PROSITE" id="PS50181">
    <property type="entry name" value="FBOX"/>
    <property type="match status" value="1"/>
</dbReference>
<gene>
    <name evidence="6" type="ORF">HK099_007146</name>
</gene>
<dbReference type="AlphaFoldDB" id="A0AAD5Y0P0"/>
<feature type="repeat" description="WD" evidence="4">
    <location>
        <begin position="181"/>
        <end position="222"/>
    </location>
</feature>
<keyword evidence="7" id="KW-1185">Reference proteome</keyword>
<dbReference type="Gene3D" id="1.20.1280.50">
    <property type="match status" value="1"/>
</dbReference>
<feature type="domain" description="F-box" evidence="5">
    <location>
        <begin position="63"/>
        <end position="109"/>
    </location>
</feature>
<sequence length="452" mass="51860">MEINKIIDLNKQKENIMQDILTKFDELDEIYQLKTLKTILQSLKTSMHMLSEISRTTVELQKINFVELLPTNVSVRIFGYLDHKSLCRATQLSKQWSTLCNDDSIWYRMCIQHIDKQCTKCGLCLPLLNRKRKRAELNAENVLKFNTSSNGKYLMPWKKVFSERQQIESNWRAKRFFQKTLSGHNLPITCMKLDNNTNTLISGSEDTTIRIWDLNHWSLVKVLTGHTDTVTCLQFDVSKLVSGSLDSTLRIWSLDKMECVKIFNHANKITSLHFLEKILVSGSEDCSISVANLQTGRCFKLSGHTAAVSTVQIIENSRLISASKDQTLKIWCLESQQVLLNIDATKSVTNFYYTDSKLLTTSKFERILKIFDISTGHQKNAIEFEGKIFDFCIDKLRILLLMEGSISVYRVGNYERVWDIDDNGSNCCLLSDDKVVCGVKDVVIYDFGVFSS</sequence>
<dbReference type="Pfam" id="PF12937">
    <property type="entry name" value="F-box-like"/>
    <property type="match status" value="1"/>
</dbReference>
<dbReference type="InterPro" id="IPR019775">
    <property type="entry name" value="WD40_repeat_CS"/>
</dbReference>
<dbReference type="SMART" id="SM00256">
    <property type="entry name" value="FBOX"/>
    <property type="match status" value="1"/>
</dbReference>
<dbReference type="InterPro" id="IPR051075">
    <property type="entry name" value="SCF_subunit_WD-repeat"/>
</dbReference>
<reference evidence="6" key="1">
    <citation type="submission" date="2020-05" db="EMBL/GenBank/DDBJ databases">
        <title>Phylogenomic resolution of chytrid fungi.</title>
        <authorList>
            <person name="Stajich J.E."/>
            <person name="Amses K."/>
            <person name="Simmons R."/>
            <person name="Seto K."/>
            <person name="Myers J."/>
            <person name="Bonds A."/>
            <person name="Quandt C.A."/>
            <person name="Barry K."/>
            <person name="Liu P."/>
            <person name="Grigoriev I."/>
            <person name="Longcore J.E."/>
            <person name="James T.Y."/>
        </authorList>
    </citation>
    <scope>NUCLEOTIDE SEQUENCE</scope>
    <source>
        <strain evidence="6">JEL0476</strain>
    </source>
</reference>
<dbReference type="PROSITE" id="PS00678">
    <property type="entry name" value="WD_REPEATS_1"/>
    <property type="match status" value="1"/>
</dbReference>
<evidence type="ECO:0000256" key="4">
    <source>
        <dbReference type="PROSITE-ProRule" id="PRU00221"/>
    </source>
</evidence>
<dbReference type="Gene3D" id="2.130.10.10">
    <property type="entry name" value="YVTN repeat-like/Quinoprotein amine dehydrogenase"/>
    <property type="match status" value="1"/>
</dbReference>
<dbReference type="PROSITE" id="PS50082">
    <property type="entry name" value="WD_REPEATS_2"/>
    <property type="match status" value="3"/>
</dbReference>
<dbReference type="InterPro" id="IPR001810">
    <property type="entry name" value="F-box_dom"/>
</dbReference>